<feature type="compositionally biased region" description="Basic and acidic residues" evidence="1">
    <location>
        <begin position="14"/>
        <end position="25"/>
    </location>
</feature>
<comment type="caution">
    <text evidence="2">The sequence shown here is derived from an EMBL/GenBank/DDBJ whole genome shotgun (WGS) entry which is preliminary data.</text>
</comment>
<protein>
    <submittedName>
        <fullName evidence="2">Uncharacterized protein</fullName>
    </submittedName>
</protein>
<keyword evidence="3" id="KW-1185">Reference proteome</keyword>
<dbReference type="OrthoDB" id="5768637at2759"/>
<organism evidence="2 3">
    <name type="scientific">Smittium culicis</name>
    <dbReference type="NCBI Taxonomy" id="133412"/>
    <lineage>
        <taxon>Eukaryota</taxon>
        <taxon>Fungi</taxon>
        <taxon>Fungi incertae sedis</taxon>
        <taxon>Zoopagomycota</taxon>
        <taxon>Kickxellomycotina</taxon>
        <taxon>Harpellomycetes</taxon>
        <taxon>Harpellales</taxon>
        <taxon>Legeriomycetaceae</taxon>
        <taxon>Smittium</taxon>
    </lineage>
</organism>
<name>A0A1R1XJ88_9FUNG</name>
<reference evidence="2 3" key="1">
    <citation type="submission" date="2017-01" db="EMBL/GenBank/DDBJ databases">
        <authorList>
            <person name="Mah S.A."/>
            <person name="Swanson W.J."/>
            <person name="Moy G.W."/>
            <person name="Vacquier V.D."/>
        </authorList>
    </citation>
    <scope>NUCLEOTIDE SEQUENCE [LARGE SCALE GENOMIC DNA]</scope>
    <source>
        <strain evidence="2 3">GSMNP</strain>
    </source>
</reference>
<accession>A0A1R1XJ88</accession>
<proteinExistence type="predicted"/>
<dbReference type="EMBL" id="LSSN01002978">
    <property type="protein sequence ID" value="OMJ14643.1"/>
    <property type="molecule type" value="Genomic_DNA"/>
</dbReference>
<gene>
    <name evidence="2" type="ORF">AYI70_g7753</name>
</gene>
<evidence type="ECO:0000313" key="3">
    <source>
        <dbReference type="Proteomes" id="UP000187283"/>
    </source>
</evidence>
<evidence type="ECO:0000313" key="2">
    <source>
        <dbReference type="EMBL" id="OMJ14643.1"/>
    </source>
</evidence>
<evidence type="ECO:0000256" key="1">
    <source>
        <dbReference type="SAM" id="MobiDB-lite"/>
    </source>
</evidence>
<feature type="region of interest" description="Disordered" evidence="1">
    <location>
        <begin position="1"/>
        <end position="25"/>
    </location>
</feature>
<feature type="compositionally biased region" description="Polar residues" evidence="1">
    <location>
        <begin position="1"/>
        <end position="12"/>
    </location>
</feature>
<sequence length="214" mass="24792">MGQTKEQSNGSCYSREKIQNPHQDHPLSHSMIKVFRYENSTESQIFASETSIPHQQSFGEKIFLLYIEVSDLGNPVAETVILQPTTHDTVKYWRPLTVPRSPYSKISHEGTILQGGDADITFQMDLLKDLMMSLKLYDTLIHIFFFYAMPKRGQKISDFWSGYIDILRELHWEGQIDTFLFTNWNTDAFQASRDKITCSTYIKLMEIDSDADET</sequence>
<dbReference type="Proteomes" id="UP000187283">
    <property type="component" value="Unassembled WGS sequence"/>
</dbReference>
<dbReference type="AlphaFoldDB" id="A0A1R1XJ88"/>